<keyword evidence="3" id="KW-0808">Transferase</keyword>
<comment type="subcellular location">
    <subcellularLocation>
        <location evidence="1">Cell membrane</location>
        <topology evidence="1">Single-pass membrane protein</topology>
    </subcellularLocation>
</comment>
<sequence>MERAYVIDEKGAQPIVRLWMLTPAWTLFVNIGAWLVIHLGVSYLCLKLPDCWFARTGKDSSSRREMESRELRAYNRIGIRLWKDWLPEGSVLLKEAFSKRSLSSRHPHYYDKFALEAYRGEWTHWLCMVPAPLFFLWNEPLYGWAMVGYAVAANLPFIMVQRYNRFRLERIIVHYRSRE</sequence>
<dbReference type="EMBL" id="BMHY01000004">
    <property type="protein sequence ID" value="GGG68872.1"/>
    <property type="molecule type" value="Genomic_DNA"/>
</dbReference>
<evidence type="ECO:0000256" key="12">
    <source>
        <dbReference type="ARBA" id="ARBA00025324"/>
    </source>
</evidence>
<keyword evidence="15" id="KW-1185">Reference proteome</keyword>
<evidence type="ECO:0000256" key="1">
    <source>
        <dbReference type="ARBA" id="ARBA00004162"/>
    </source>
</evidence>
<evidence type="ECO:0000313" key="14">
    <source>
        <dbReference type="EMBL" id="GGG68872.1"/>
    </source>
</evidence>
<evidence type="ECO:0000313" key="15">
    <source>
        <dbReference type="Proteomes" id="UP000600247"/>
    </source>
</evidence>
<evidence type="ECO:0000256" key="9">
    <source>
        <dbReference type="ARBA" id="ARBA00023588"/>
    </source>
</evidence>
<keyword evidence="8 14" id="KW-0012">Acyltransferase</keyword>
<evidence type="ECO:0000256" key="4">
    <source>
        <dbReference type="ARBA" id="ARBA00022692"/>
    </source>
</evidence>
<accession>A0A917M083</accession>
<evidence type="ECO:0000256" key="13">
    <source>
        <dbReference type="SAM" id="Phobius"/>
    </source>
</evidence>
<dbReference type="GO" id="GO:0016746">
    <property type="term" value="F:acyltransferase activity"/>
    <property type="evidence" value="ECO:0007669"/>
    <property type="project" value="UniProtKB-KW"/>
</dbReference>
<evidence type="ECO:0000256" key="10">
    <source>
        <dbReference type="ARBA" id="ARBA00023603"/>
    </source>
</evidence>
<evidence type="ECO:0000256" key="7">
    <source>
        <dbReference type="ARBA" id="ARBA00023136"/>
    </source>
</evidence>
<protein>
    <recommendedName>
        <fullName evidence="11">Glycosyl-4,4'-diaponeurosporenoate acyltransferase</fullName>
    </recommendedName>
</protein>
<name>A0A917M083_9BACL</name>
<keyword evidence="5" id="KW-0732">Signal</keyword>
<dbReference type="Pfam" id="PF18927">
    <property type="entry name" value="CrtO"/>
    <property type="match status" value="1"/>
</dbReference>
<comment type="function">
    <text evidence="12">Catalyzes the acylation of glycosyl-4,4'-diaponeurosporenoate, i.e. the esterification of glucose at the C6'' position with the carboxyl group of the C(15) fatty acid 12-methyltetradecanoic acid, to yield staphyloxanthin. This is the last step in the biosynthesis of this orange pigment, present in most staphylococci strains.</text>
</comment>
<evidence type="ECO:0000256" key="8">
    <source>
        <dbReference type="ARBA" id="ARBA00023315"/>
    </source>
</evidence>
<dbReference type="Proteomes" id="UP000600247">
    <property type="component" value="Unassembled WGS sequence"/>
</dbReference>
<dbReference type="InterPro" id="IPR044021">
    <property type="entry name" value="CrtO"/>
</dbReference>
<feature type="transmembrane region" description="Helical" evidence="13">
    <location>
        <begin position="143"/>
        <end position="160"/>
    </location>
</feature>
<keyword evidence="7 13" id="KW-0472">Membrane</keyword>
<evidence type="ECO:0000256" key="11">
    <source>
        <dbReference type="ARBA" id="ARBA00023667"/>
    </source>
</evidence>
<evidence type="ECO:0000256" key="2">
    <source>
        <dbReference type="ARBA" id="ARBA00022475"/>
    </source>
</evidence>
<keyword evidence="2" id="KW-1003">Cell membrane</keyword>
<evidence type="ECO:0000256" key="3">
    <source>
        <dbReference type="ARBA" id="ARBA00022679"/>
    </source>
</evidence>
<evidence type="ECO:0000256" key="6">
    <source>
        <dbReference type="ARBA" id="ARBA00022989"/>
    </source>
</evidence>
<comment type="caution">
    <text evidence="14">The sequence shown here is derived from an EMBL/GenBank/DDBJ whole genome shotgun (WGS) entry which is preliminary data.</text>
</comment>
<organism evidence="14 15">
    <name type="scientific">Paenibacillus radicis</name>
    <name type="common">ex Gao et al. 2016</name>
    <dbReference type="NCBI Taxonomy" id="1737354"/>
    <lineage>
        <taxon>Bacteria</taxon>
        <taxon>Bacillati</taxon>
        <taxon>Bacillota</taxon>
        <taxon>Bacilli</taxon>
        <taxon>Bacillales</taxon>
        <taxon>Paenibacillaceae</taxon>
        <taxon>Paenibacillus</taxon>
    </lineage>
</organism>
<dbReference type="AlphaFoldDB" id="A0A917M083"/>
<proteinExistence type="inferred from homology"/>
<keyword evidence="4 13" id="KW-0812">Transmembrane</keyword>
<reference evidence="14 15" key="1">
    <citation type="journal article" date="2014" name="Int. J. Syst. Evol. Microbiol.">
        <title>Complete genome sequence of Corynebacterium casei LMG S-19264T (=DSM 44701T), isolated from a smear-ripened cheese.</title>
        <authorList>
            <consortium name="US DOE Joint Genome Institute (JGI-PGF)"/>
            <person name="Walter F."/>
            <person name="Albersmeier A."/>
            <person name="Kalinowski J."/>
            <person name="Ruckert C."/>
        </authorList>
    </citation>
    <scope>NUCLEOTIDE SEQUENCE [LARGE SCALE GENOMIC DNA]</scope>
    <source>
        <strain evidence="14 15">CGMCC 1.15286</strain>
    </source>
</reference>
<dbReference type="GO" id="GO:0005886">
    <property type="term" value="C:plasma membrane"/>
    <property type="evidence" value="ECO:0007669"/>
    <property type="project" value="UniProtKB-SubCell"/>
</dbReference>
<keyword evidence="6 13" id="KW-1133">Transmembrane helix</keyword>
<comment type="similarity">
    <text evidence="10">Belongs to the acyltransferase CrtO family.</text>
</comment>
<gene>
    <name evidence="14" type="primary">crtO</name>
    <name evidence="14" type="ORF">GCM10010918_24870</name>
</gene>
<comment type="pathway">
    <text evidence="9">Carotenoid biosynthesis; staphyloxanthin biosynthesis; staphyloxanthin from farnesyl diphosphate: step 5/5.</text>
</comment>
<feature type="transmembrane region" description="Helical" evidence="13">
    <location>
        <begin position="24"/>
        <end position="46"/>
    </location>
</feature>
<evidence type="ECO:0000256" key="5">
    <source>
        <dbReference type="ARBA" id="ARBA00022729"/>
    </source>
</evidence>